<comment type="similarity">
    <text evidence="1">Belongs to the transglycosylase Slt family.</text>
</comment>
<dbReference type="EMBL" id="VSZS01000062">
    <property type="protein sequence ID" value="TYR32367.1"/>
    <property type="molecule type" value="Genomic_DNA"/>
</dbReference>
<reference evidence="6 7" key="2">
    <citation type="submission" date="2019-09" db="EMBL/GenBank/DDBJ databases">
        <title>Mesorhizobium sp. MaA-C15 isolated from Microcystis aeruginosa.</title>
        <authorList>
            <person name="Jeong S.E."/>
            <person name="Jin H.M."/>
            <person name="Jeon C.O."/>
        </authorList>
    </citation>
    <scope>NUCLEOTIDE SEQUENCE [LARGE SCALE GENOMIC DNA]</scope>
    <source>
        <strain evidence="6 7">MaA-C15</strain>
    </source>
</reference>
<evidence type="ECO:0000313" key="7">
    <source>
        <dbReference type="Proteomes" id="UP000323258"/>
    </source>
</evidence>
<feature type="chain" id="PRO_5023117898" evidence="4">
    <location>
        <begin position="23"/>
        <end position="205"/>
    </location>
</feature>
<accession>A0A5D4GVF7</accession>
<dbReference type="InterPro" id="IPR008258">
    <property type="entry name" value="Transglycosylase_SLT_dom_1"/>
</dbReference>
<keyword evidence="7" id="KW-1185">Reference proteome</keyword>
<dbReference type="Gene3D" id="1.10.530.10">
    <property type="match status" value="1"/>
</dbReference>
<evidence type="ECO:0000313" key="6">
    <source>
        <dbReference type="EMBL" id="TYR32367.1"/>
    </source>
</evidence>
<comment type="similarity">
    <text evidence="2">Belongs to the virb1 family.</text>
</comment>
<dbReference type="AlphaFoldDB" id="A0A5D4GVF7"/>
<feature type="signal peptide" evidence="4">
    <location>
        <begin position="1"/>
        <end position="22"/>
    </location>
</feature>
<dbReference type="PANTHER" id="PTHR37423:SF2">
    <property type="entry name" value="MEMBRANE-BOUND LYTIC MUREIN TRANSGLYCOSYLASE C"/>
    <property type="match status" value="1"/>
</dbReference>
<dbReference type="OrthoDB" id="9788661at2"/>
<dbReference type="PANTHER" id="PTHR37423">
    <property type="entry name" value="SOLUBLE LYTIC MUREIN TRANSGLYCOSYLASE-RELATED"/>
    <property type="match status" value="1"/>
</dbReference>
<evidence type="ECO:0000256" key="2">
    <source>
        <dbReference type="ARBA" id="ARBA00009387"/>
    </source>
</evidence>
<proteinExistence type="inferred from homology"/>
<evidence type="ECO:0000256" key="4">
    <source>
        <dbReference type="SAM" id="SignalP"/>
    </source>
</evidence>
<gene>
    <name evidence="6" type="ORF">FY036_11195</name>
</gene>
<sequence length="205" mass="21217">MNKLIIAAAALAAGLTTIAAHAENRDTHEALMKEAQALRNVDKTTTASIPTDEAAQGTKAPAAKKKAAASTKPTAAVAVKGGGDYSSIIAKYAAKNGVPVALAHAVVRIESNFRPSARGRAGEVGLMQIKPATARSMGYSGSVKGLYDPETNIRYGMRYLGQAHQLGGGDTCGTILRYNAGHAAKRMNKISAAYCAKVKQHLAGA</sequence>
<dbReference type="InterPro" id="IPR023346">
    <property type="entry name" value="Lysozyme-like_dom_sf"/>
</dbReference>
<keyword evidence="4" id="KW-0732">Signal</keyword>
<dbReference type="RefSeq" id="WP_148914813.1">
    <property type="nucleotide sequence ID" value="NZ_VSZS01000062.1"/>
</dbReference>
<dbReference type="Pfam" id="PF01464">
    <property type="entry name" value="SLT"/>
    <property type="match status" value="1"/>
</dbReference>
<evidence type="ECO:0000256" key="1">
    <source>
        <dbReference type="ARBA" id="ARBA00007734"/>
    </source>
</evidence>
<reference evidence="6 7" key="1">
    <citation type="submission" date="2019-08" db="EMBL/GenBank/DDBJ databases">
        <authorList>
            <person name="Seo Y.L."/>
        </authorList>
    </citation>
    <scope>NUCLEOTIDE SEQUENCE [LARGE SCALE GENOMIC DNA]</scope>
    <source>
        <strain evidence="6 7">MaA-C15</strain>
    </source>
</reference>
<evidence type="ECO:0000256" key="3">
    <source>
        <dbReference type="SAM" id="MobiDB-lite"/>
    </source>
</evidence>
<name>A0A5D4GVF7_9HYPH</name>
<dbReference type="Proteomes" id="UP000323258">
    <property type="component" value="Unassembled WGS sequence"/>
</dbReference>
<protein>
    <submittedName>
        <fullName evidence="6">Lytic transglycosylase domain-containing protein</fullName>
    </submittedName>
</protein>
<evidence type="ECO:0000259" key="5">
    <source>
        <dbReference type="Pfam" id="PF01464"/>
    </source>
</evidence>
<feature type="domain" description="Transglycosylase SLT" evidence="5">
    <location>
        <begin position="88"/>
        <end position="189"/>
    </location>
</feature>
<comment type="caution">
    <text evidence="6">The sequence shown here is derived from an EMBL/GenBank/DDBJ whole genome shotgun (WGS) entry which is preliminary data.</text>
</comment>
<dbReference type="SUPFAM" id="SSF53955">
    <property type="entry name" value="Lysozyme-like"/>
    <property type="match status" value="1"/>
</dbReference>
<organism evidence="6 7">
    <name type="scientific">Neoaquamicrobium microcysteis</name>
    <dbReference type="NCBI Taxonomy" id="2682781"/>
    <lineage>
        <taxon>Bacteria</taxon>
        <taxon>Pseudomonadati</taxon>
        <taxon>Pseudomonadota</taxon>
        <taxon>Alphaproteobacteria</taxon>
        <taxon>Hyphomicrobiales</taxon>
        <taxon>Phyllobacteriaceae</taxon>
        <taxon>Neoaquamicrobium</taxon>
    </lineage>
</organism>
<feature type="region of interest" description="Disordered" evidence="3">
    <location>
        <begin position="43"/>
        <end position="73"/>
    </location>
</feature>